<sequence length="593" mass="66223">MSSSEAKPLPFKSKKPHICHSASKSQSPDPISLNSKTPEKASQLSRRTRNRGVALSIREVRKAAESLQEQKGQRQNHDRTDHIKSARRKIAPSFAEISPRKSKAPMDAHVKLPEKYEILGEFFDSLDSSIRLLHLKGSSTTFTNVCPKIECLTDRRFTHSHLAQLKYIFPEALVVKKVLRFDERTSCMKPDLHLTLNPDSMLLSEGGSVSLRKLFRTRLRDFYESHPEVDEIPEEILPEPFNNRKQDRPLKTLGTTSSSFVIIPSNGAVAPHLPAGEPVCMQDNAMVINSEPTEGDGNSEVPVNRSIVAHHQQPAVATHMSRSFRRRFSQISVKDEADDVQQKSPSGSLPPQSVPVSESSMKTNSSSVDTTMCPTICASPAKPESSGVSVSTPNKVMSTPSRLMTHTPSLLTPKRCYMSPDDSSCSSPNKLVRRATSLKKSLNFDTPVKNRMTENEAGGLSTDDDIFDILPESLLQSIKERERVAMEERNPAIAQAKRRQKMIACLPKLFNMIHLLIHSMNRSVVTKAELLSKIISNHCDIVDRREVEEQLNLLLELVPEWISEKLASSGDLLFCINKMQDPETIRSQLAEAK</sequence>
<dbReference type="FunFam" id="1.10.10.1420:FF:000003">
    <property type="entry name" value="CDT1-like protein a chloroplastic"/>
    <property type="match status" value="1"/>
</dbReference>
<evidence type="ECO:0000313" key="5">
    <source>
        <dbReference type="EMBL" id="KAK4281258.1"/>
    </source>
</evidence>
<dbReference type="GO" id="GO:0000076">
    <property type="term" value="P:DNA replication checkpoint signaling"/>
    <property type="evidence" value="ECO:0007669"/>
    <property type="project" value="TreeGrafter"/>
</dbReference>
<name>A0AAE1N182_9FABA</name>
<dbReference type="Proteomes" id="UP001293593">
    <property type="component" value="Unassembled WGS sequence"/>
</dbReference>
<evidence type="ECO:0000256" key="2">
    <source>
        <dbReference type="ARBA" id="ARBA00023306"/>
    </source>
</evidence>
<feature type="compositionally biased region" description="Polar residues" evidence="3">
    <location>
        <begin position="342"/>
        <end position="373"/>
    </location>
</feature>
<dbReference type="InterPro" id="IPR014939">
    <property type="entry name" value="CDT1_Gemini-bd-like"/>
</dbReference>
<accession>A0AAE1N182</accession>
<dbReference type="SUPFAM" id="SSF46785">
    <property type="entry name" value="Winged helix' DNA-binding domain"/>
    <property type="match status" value="1"/>
</dbReference>
<evidence type="ECO:0000313" key="6">
    <source>
        <dbReference type="Proteomes" id="UP001293593"/>
    </source>
</evidence>
<dbReference type="InterPro" id="IPR032054">
    <property type="entry name" value="Cdt1_C"/>
</dbReference>
<evidence type="ECO:0000259" key="4">
    <source>
        <dbReference type="SMART" id="SM01075"/>
    </source>
</evidence>
<comment type="similarity">
    <text evidence="1">Belongs to the Cdt1 family.</text>
</comment>
<dbReference type="SMART" id="SM01075">
    <property type="entry name" value="CDT1"/>
    <property type="match status" value="1"/>
</dbReference>
<keyword evidence="2" id="KW-0131">Cell cycle</keyword>
<dbReference type="EMBL" id="JAWXYG010000002">
    <property type="protein sequence ID" value="KAK4281258.1"/>
    <property type="molecule type" value="Genomic_DNA"/>
</dbReference>
<dbReference type="InterPro" id="IPR038090">
    <property type="entry name" value="Cdt1_C_WH_dom_sf"/>
</dbReference>
<evidence type="ECO:0000256" key="3">
    <source>
        <dbReference type="SAM" id="MobiDB-lite"/>
    </source>
</evidence>
<dbReference type="GO" id="GO:0005634">
    <property type="term" value="C:nucleus"/>
    <property type="evidence" value="ECO:0007669"/>
    <property type="project" value="TreeGrafter"/>
</dbReference>
<dbReference type="GO" id="GO:0071163">
    <property type="term" value="P:DNA replication preinitiation complex assembly"/>
    <property type="evidence" value="ECO:0007669"/>
    <property type="project" value="InterPro"/>
</dbReference>
<dbReference type="CDD" id="cd08674">
    <property type="entry name" value="Cdt1_m"/>
    <property type="match status" value="1"/>
</dbReference>
<dbReference type="Gene3D" id="1.10.10.1420">
    <property type="entry name" value="DNA replication factor Cdt1, C-terminal WH domain"/>
    <property type="match status" value="1"/>
</dbReference>
<keyword evidence="6" id="KW-1185">Reference proteome</keyword>
<proteinExistence type="inferred from homology"/>
<dbReference type="GO" id="GO:0003677">
    <property type="term" value="F:DNA binding"/>
    <property type="evidence" value="ECO:0007669"/>
    <property type="project" value="InterPro"/>
</dbReference>
<dbReference type="AlphaFoldDB" id="A0AAE1N182"/>
<organism evidence="5 6">
    <name type="scientific">Acacia crassicarpa</name>
    <name type="common">northern wattle</name>
    <dbReference type="NCBI Taxonomy" id="499986"/>
    <lineage>
        <taxon>Eukaryota</taxon>
        <taxon>Viridiplantae</taxon>
        <taxon>Streptophyta</taxon>
        <taxon>Embryophyta</taxon>
        <taxon>Tracheophyta</taxon>
        <taxon>Spermatophyta</taxon>
        <taxon>Magnoliopsida</taxon>
        <taxon>eudicotyledons</taxon>
        <taxon>Gunneridae</taxon>
        <taxon>Pentapetalae</taxon>
        <taxon>rosids</taxon>
        <taxon>fabids</taxon>
        <taxon>Fabales</taxon>
        <taxon>Fabaceae</taxon>
        <taxon>Caesalpinioideae</taxon>
        <taxon>mimosoid clade</taxon>
        <taxon>Acacieae</taxon>
        <taxon>Acacia</taxon>
    </lineage>
</organism>
<dbReference type="CDD" id="cd08767">
    <property type="entry name" value="Cdt1_c"/>
    <property type="match status" value="1"/>
</dbReference>
<dbReference type="GO" id="GO:0070182">
    <property type="term" value="F:DNA polymerase binding"/>
    <property type="evidence" value="ECO:0007669"/>
    <property type="project" value="TreeGrafter"/>
</dbReference>
<feature type="compositionally biased region" description="Polar residues" evidence="3">
    <location>
        <begin position="22"/>
        <end position="45"/>
    </location>
</feature>
<feature type="domain" description="CDT1 Geminin-binding" evidence="4">
    <location>
        <begin position="112"/>
        <end position="239"/>
    </location>
</feature>
<feature type="compositionally biased region" description="Polar residues" evidence="3">
    <location>
        <begin position="386"/>
        <end position="410"/>
    </location>
</feature>
<comment type="caution">
    <text evidence="5">The sequence shown here is derived from an EMBL/GenBank/DDBJ whole genome shotgun (WGS) entry which is preliminary data.</text>
</comment>
<dbReference type="InterPro" id="IPR045173">
    <property type="entry name" value="Cdt1"/>
</dbReference>
<dbReference type="GO" id="GO:0030174">
    <property type="term" value="P:regulation of DNA-templated DNA replication initiation"/>
    <property type="evidence" value="ECO:0007669"/>
    <property type="project" value="InterPro"/>
</dbReference>
<feature type="region of interest" description="Disordered" evidence="3">
    <location>
        <begin position="335"/>
        <end position="429"/>
    </location>
</feature>
<evidence type="ECO:0000256" key="1">
    <source>
        <dbReference type="ARBA" id="ARBA00008356"/>
    </source>
</evidence>
<dbReference type="Pfam" id="PF16679">
    <property type="entry name" value="CDT1_C"/>
    <property type="match status" value="1"/>
</dbReference>
<dbReference type="GO" id="GO:0000278">
    <property type="term" value="P:mitotic cell cycle"/>
    <property type="evidence" value="ECO:0007669"/>
    <property type="project" value="TreeGrafter"/>
</dbReference>
<dbReference type="PANTHER" id="PTHR28637:SF1">
    <property type="entry name" value="DNA REPLICATION FACTOR CDT1"/>
    <property type="match status" value="1"/>
</dbReference>
<dbReference type="InterPro" id="IPR036390">
    <property type="entry name" value="WH_DNA-bd_sf"/>
</dbReference>
<protein>
    <recommendedName>
        <fullName evidence="4">CDT1 Geminin-binding domain-containing protein</fullName>
    </recommendedName>
</protein>
<feature type="region of interest" description="Disordered" evidence="3">
    <location>
        <begin position="1"/>
        <end position="84"/>
    </location>
</feature>
<dbReference type="Pfam" id="PF08839">
    <property type="entry name" value="CDT1"/>
    <property type="match status" value="1"/>
</dbReference>
<gene>
    <name evidence="5" type="ORF">QN277_012777</name>
</gene>
<dbReference type="PANTHER" id="PTHR28637">
    <property type="entry name" value="DNA REPLICATION FACTOR CDT1"/>
    <property type="match status" value="1"/>
</dbReference>
<feature type="compositionally biased region" description="Basic and acidic residues" evidence="3">
    <location>
        <begin position="71"/>
        <end position="84"/>
    </location>
</feature>
<reference evidence="5" key="1">
    <citation type="submission" date="2023-10" db="EMBL/GenBank/DDBJ databases">
        <title>Chromosome-level genome of the transformable northern wattle, Acacia crassicarpa.</title>
        <authorList>
            <person name="Massaro I."/>
            <person name="Sinha N.R."/>
            <person name="Poethig S."/>
            <person name="Leichty A.R."/>
        </authorList>
    </citation>
    <scope>NUCLEOTIDE SEQUENCE</scope>
    <source>
        <strain evidence="5">Acra3RX</strain>
        <tissue evidence="5">Leaf</tissue>
    </source>
</reference>